<evidence type="ECO:0000256" key="1">
    <source>
        <dbReference type="SAM" id="Phobius"/>
    </source>
</evidence>
<protein>
    <submittedName>
        <fullName evidence="2">Uncharacterized protein</fullName>
    </submittedName>
</protein>
<evidence type="ECO:0000313" key="2">
    <source>
        <dbReference type="EMBL" id="VDO20515.1"/>
    </source>
</evidence>
<dbReference type="EMBL" id="UZAG01015458">
    <property type="protein sequence ID" value="VDO20515.1"/>
    <property type="molecule type" value="Genomic_DNA"/>
</dbReference>
<keyword evidence="1" id="KW-0472">Membrane</keyword>
<reference evidence="2 3" key="1">
    <citation type="submission" date="2018-11" db="EMBL/GenBank/DDBJ databases">
        <authorList>
            <consortium name="Pathogen Informatics"/>
        </authorList>
    </citation>
    <scope>NUCLEOTIDE SEQUENCE [LARGE SCALE GENOMIC DNA]</scope>
</reference>
<dbReference type="Proteomes" id="UP000280834">
    <property type="component" value="Unassembled WGS sequence"/>
</dbReference>
<keyword evidence="1" id="KW-1133">Transmembrane helix</keyword>
<feature type="transmembrane region" description="Helical" evidence="1">
    <location>
        <begin position="14"/>
        <end position="47"/>
    </location>
</feature>
<sequence>MVGSIEKRNMNRCVVVLWFLHLVIMCGASLLTPTITAILSILSTYLFGSLST</sequence>
<organism evidence="2 3">
    <name type="scientific">Brugia timori</name>
    <dbReference type="NCBI Taxonomy" id="42155"/>
    <lineage>
        <taxon>Eukaryota</taxon>
        <taxon>Metazoa</taxon>
        <taxon>Ecdysozoa</taxon>
        <taxon>Nematoda</taxon>
        <taxon>Chromadorea</taxon>
        <taxon>Rhabditida</taxon>
        <taxon>Spirurina</taxon>
        <taxon>Spiruromorpha</taxon>
        <taxon>Filarioidea</taxon>
        <taxon>Onchocercidae</taxon>
        <taxon>Brugia</taxon>
    </lineage>
</organism>
<keyword evidence="3" id="KW-1185">Reference proteome</keyword>
<evidence type="ECO:0000313" key="3">
    <source>
        <dbReference type="Proteomes" id="UP000280834"/>
    </source>
</evidence>
<proteinExistence type="predicted"/>
<dbReference type="AlphaFoldDB" id="A0A3P7X4K0"/>
<gene>
    <name evidence="2" type="ORF">BTMF_LOCUS5955</name>
</gene>
<name>A0A3P7X4K0_9BILA</name>
<accession>A0A3P7X4K0</accession>
<keyword evidence="1" id="KW-0812">Transmembrane</keyword>